<evidence type="ECO:0000259" key="10">
    <source>
        <dbReference type="Pfam" id="PF01743"/>
    </source>
</evidence>
<evidence type="ECO:0000313" key="14">
    <source>
        <dbReference type="Proteomes" id="UP000320421"/>
    </source>
</evidence>
<dbReference type="AlphaFoldDB" id="A0A517PLX2"/>
<evidence type="ECO:0000313" key="13">
    <source>
        <dbReference type="EMBL" id="QDT20361.1"/>
    </source>
</evidence>
<dbReference type="GO" id="GO:0000049">
    <property type="term" value="F:tRNA binding"/>
    <property type="evidence" value="ECO:0007669"/>
    <property type="project" value="TreeGrafter"/>
</dbReference>
<keyword evidence="4 13" id="KW-0548">Nucleotidyltransferase</keyword>
<dbReference type="GO" id="GO:0046872">
    <property type="term" value="F:metal ion binding"/>
    <property type="evidence" value="ECO:0007669"/>
    <property type="project" value="UniProtKB-KW"/>
</dbReference>
<dbReference type="EMBL" id="CP036266">
    <property type="protein sequence ID" value="QDT20361.1"/>
    <property type="molecule type" value="Genomic_DNA"/>
</dbReference>
<keyword evidence="6" id="KW-0547">Nucleotide-binding</keyword>
<dbReference type="InterPro" id="IPR032828">
    <property type="entry name" value="PolyA_RNA-bd"/>
</dbReference>
<evidence type="ECO:0000256" key="9">
    <source>
        <dbReference type="RuleBase" id="RU003953"/>
    </source>
</evidence>
<keyword evidence="5" id="KW-0479">Metal-binding</keyword>
<dbReference type="OrthoDB" id="9805698at2"/>
<dbReference type="Gene3D" id="3.30.460.10">
    <property type="entry name" value="Beta Polymerase, domain 2"/>
    <property type="match status" value="1"/>
</dbReference>
<evidence type="ECO:0000256" key="1">
    <source>
        <dbReference type="ARBA" id="ARBA00001946"/>
    </source>
</evidence>
<dbReference type="GO" id="GO:0008033">
    <property type="term" value="P:tRNA processing"/>
    <property type="evidence" value="ECO:0007669"/>
    <property type="project" value="UniProtKB-KW"/>
</dbReference>
<dbReference type="EC" id="2.7.7.19" evidence="13"/>
<comment type="similarity">
    <text evidence="9">Belongs to the tRNA nucleotidyltransferase/poly(A) polymerase family.</text>
</comment>
<evidence type="ECO:0000256" key="2">
    <source>
        <dbReference type="ARBA" id="ARBA00022679"/>
    </source>
</evidence>
<keyword evidence="8 9" id="KW-0694">RNA-binding</keyword>
<dbReference type="InterPro" id="IPR043519">
    <property type="entry name" value="NT_sf"/>
</dbReference>
<name>A0A517PLX2_9PLAN</name>
<evidence type="ECO:0000256" key="6">
    <source>
        <dbReference type="ARBA" id="ARBA00022741"/>
    </source>
</evidence>
<sequence>MKHTEPYQAAVEIVQKLRDAGFQALWAGGCVRDLLLGKEPKDYDVATNALPEEVRHLFGKRRTLAVGASFGVIIVRGHQPDCDVEVATFRTEGPYLDGRRPEHVHFTTAEEDAQRRDFTINGMFYDPINDSIFDYVGGKTDLQQHFIRAIGNPLERMQEDKLRLLRAIRFTATLRFRLDETTFHAIQTMAQEITVVSPERIAEEMRKMLVHPNREYAMELACTAGLLKPVIPELAPLWESEPNQPLWQQTLKRLEFLQSTHFEPAFASLLLDLPATDDQQRLDTVYEICKQLRFSNHELNLVHWLIEHRDSLQGASAFPLSRLKRLLAHPNFPYLLELAEADLRSRNQSLADLEFCREYRDHTPIEVLNPPPLLTGNDLIASGIKSGPQFKELLIQIQDAQLEERIQDQAEALALLNQLINQK</sequence>
<dbReference type="Pfam" id="PF12627">
    <property type="entry name" value="PolyA_pol_RNAbd"/>
    <property type="match status" value="1"/>
</dbReference>
<evidence type="ECO:0000256" key="5">
    <source>
        <dbReference type="ARBA" id="ARBA00022723"/>
    </source>
</evidence>
<feature type="domain" description="CCA-adding enzyme C-terminal" evidence="12">
    <location>
        <begin position="285"/>
        <end position="413"/>
    </location>
</feature>
<evidence type="ECO:0000256" key="8">
    <source>
        <dbReference type="ARBA" id="ARBA00022884"/>
    </source>
</evidence>
<dbReference type="Gene3D" id="1.10.3090.10">
    <property type="entry name" value="cca-adding enzyme, domain 2"/>
    <property type="match status" value="1"/>
</dbReference>
<dbReference type="Pfam" id="PF01743">
    <property type="entry name" value="PolyA_pol"/>
    <property type="match status" value="1"/>
</dbReference>
<dbReference type="InterPro" id="IPR032810">
    <property type="entry name" value="CCA-adding_enz_C"/>
</dbReference>
<gene>
    <name evidence="13" type="ORF">HG66A1_21470</name>
</gene>
<feature type="domain" description="Poly A polymerase head" evidence="10">
    <location>
        <begin position="27"/>
        <end position="148"/>
    </location>
</feature>
<dbReference type="GO" id="GO:1990817">
    <property type="term" value="F:poly(A) RNA polymerase activity"/>
    <property type="evidence" value="ECO:0007669"/>
    <property type="project" value="UniProtKB-EC"/>
</dbReference>
<evidence type="ECO:0000259" key="11">
    <source>
        <dbReference type="Pfam" id="PF12627"/>
    </source>
</evidence>
<dbReference type="Proteomes" id="UP000320421">
    <property type="component" value="Chromosome"/>
</dbReference>
<dbReference type="Pfam" id="PF13735">
    <property type="entry name" value="tRNA_NucTran2_2"/>
    <property type="match status" value="1"/>
</dbReference>
<accession>A0A517PLX2</accession>
<evidence type="ECO:0000256" key="4">
    <source>
        <dbReference type="ARBA" id="ARBA00022695"/>
    </source>
</evidence>
<dbReference type="SUPFAM" id="SSF81301">
    <property type="entry name" value="Nucleotidyltransferase"/>
    <property type="match status" value="1"/>
</dbReference>
<dbReference type="SUPFAM" id="SSF81891">
    <property type="entry name" value="Poly A polymerase C-terminal region-like"/>
    <property type="match status" value="1"/>
</dbReference>
<proteinExistence type="inferred from homology"/>
<feature type="domain" description="tRNA nucleotidyltransferase/poly(A) polymerase RNA and SrmB- binding" evidence="11">
    <location>
        <begin position="176"/>
        <end position="235"/>
    </location>
</feature>
<keyword evidence="3" id="KW-0819">tRNA processing</keyword>
<organism evidence="13 14">
    <name type="scientific">Gimesia chilikensis</name>
    <dbReference type="NCBI Taxonomy" id="2605989"/>
    <lineage>
        <taxon>Bacteria</taxon>
        <taxon>Pseudomonadati</taxon>
        <taxon>Planctomycetota</taxon>
        <taxon>Planctomycetia</taxon>
        <taxon>Planctomycetales</taxon>
        <taxon>Planctomycetaceae</taxon>
        <taxon>Gimesia</taxon>
    </lineage>
</organism>
<evidence type="ECO:0000259" key="12">
    <source>
        <dbReference type="Pfam" id="PF13735"/>
    </source>
</evidence>
<keyword evidence="7" id="KW-0460">Magnesium</keyword>
<dbReference type="InterPro" id="IPR002646">
    <property type="entry name" value="PolA_pol_head_dom"/>
</dbReference>
<comment type="cofactor">
    <cofactor evidence="1">
        <name>Mg(2+)</name>
        <dbReference type="ChEBI" id="CHEBI:18420"/>
    </cofactor>
</comment>
<evidence type="ECO:0000256" key="7">
    <source>
        <dbReference type="ARBA" id="ARBA00022842"/>
    </source>
</evidence>
<keyword evidence="2 9" id="KW-0808">Transferase</keyword>
<evidence type="ECO:0000256" key="3">
    <source>
        <dbReference type="ARBA" id="ARBA00022694"/>
    </source>
</evidence>
<dbReference type="GO" id="GO:0000166">
    <property type="term" value="F:nucleotide binding"/>
    <property type="evidence" value="ECO:0007669"/>
    <property type="project" value="UniProtKB-KW"/>
</dbReference>
<dbReference type="RefSeq" id="WP_145183067.1">
    <property type="nucleotide sequence ID" value="NZ_CP036266.1"/>
</dbReference>
<protein>
    <submittedName>
        <fullName evidence="13">tRNA nucleotidyltransferase/poly(A) polymerase</fullName>
        <ecNumber evidence="13">2.7.7.19</ecNumber>
    </submittedName>
</protein>
<dbReference type="InterPro" id="IPR050264">
    <property type="entry name" value="Bact_CCA-adding_enz_type3_sf"/>
</dbReference>
<reference evidence="13 14" key="1">
    <citation type="submission" date="2019-02" db="EMBL/GenBank/DDBJ databases">
        <title>Deep-cultivation of Planctomycetes and their phenomic and genomic characterization uncovers novel biology.</title>
        <authorList>
            <person name="Wiegand S."/>
            <person name="Jogler M."/>
            <person name="Boedeker C."/>
            <person name="Pinto D."/>
            <person name="Vollmers J."/>
            <person name="Rivas-Marin E."/>
            <person name="Kohn T."/>
            <person name="Peeters S.H."/>
            <person name="Heuer A."/>
            <person name="Rast P."/>
            <person name="Oberbeckmann S."/>
            <person name="Bunk B."/>
            <person name="Jeske O."/>
            <person name="Meyerdierks A."/>
            <person name="Storesund J.E."/>
            <person name="Kallscheuer N."/>
            <person name="Luecker S."/>
            <person name="Lage O.M."/>
            <person name="Pohl T."/>
            <person name="Merkel B.J."/>
            <person name="Hornburger P."/>
            <person name="Mueller R.-W."/>
            <person name="Bruemmer F."/>
            <person name="Labrenz M."/>
            <person name="Spormann A.M."/>
            <person name="Op den Camp H."/>
            <person name="Overmann J."/>
            <person name="Amann R."/>
            <person name="Jetten M.S.M."/>
            <person name="Mascher T."/>
            <person name="Medema M.H."/>
            <person name="Devos D.P."/>
            <person name="Kaster A.-K."/>
            <person name="Ovreas L."/>
            <person name="Rohde M."/>
            <person name="Galperin M.Y."/>
            <person name="Jogler C."/>
        </authorList>
    </citation>
    <scope>NUCLEOTIDE SEQUENCE [LARGE SCALE GENOMIC DNA]</scope>
    <source>
        <strain evidence="13 14">HG66A1</strain>
    </source>
</reference>
<dbReference type="PANTHER" id="PTHR46173">
    <property type="entry name" value="CCA TRNA NUCLEOTIDYLTRANSFERASE 1, MITOCHONDRIAL"/>
    <property type="match status" value="1"/>
</dbReference>
<dbReference type="PANTHER" id="PTHR46173:SF1">
    <property type="entry name" value="CCA TRNA NUCLEOTIDYLTRANSFERASE 1, MITOCHONDRIAL"/>
    <property type="match status" value="1"/>
</dbReference>
<dbReference type="PROSITE" id="PS51257">
    <property type="entry name" value="PROKAR_LIPOPROTEIN"/>
    <property type="match status" value="1"/>
</dbReference>
<dbReference type="CDD" id="cd05398">
    <property type="entry name" value="NT_ClassII-CCAase"/>
    <property type="match status" value="1"/>
</dbReference>
<keyword evidence="14" id="KW-1185">Reference proteome</keyword>